<name>A0A7I7KWL1_9MYCO</name>
<dbReference type="PANTHER" id="PTHR47506:SF6">
    <property type="entry name" value="HTH-TYPE TRANSCRIPTIONAL REPRESSOR NEMR"/>
    <property type="match status" value="1"/>
</dbReference>
<dbReference type="PROSITE" id="PS50977">
    <property type="entry name" value="HTH_TETR_2"/>
    <property type="match status" value="1"/>
</dbReference>
<dbReference type="KEGG" id="mcoo:MCOO_22120"/>
<gene>
    <name evidence="6" type="ORF">MCOO_22120</name>
</gene>
<evidence type="ECO:0000256" key="3">
    <source>
        <dbReference type="ARBA" id="ARBA00023163"/>
    </source>
</evidence>
<dbReference type="InterPro" id="IPR001647">
    <property type="entry name" value="HTH_TetR"/>
</dbReference>
<dbReference type="AlphaFoldDB" id="A0A7I7KWL1"/>
<protein>
    <submittedName>
        <fullName evidence="6">TetR family transcriptional regulator</fullName>
    </submittedName>
</protein>
<keyword evidence="7" id="KW-1185">Reference proteome</keyword>
<dbReference type="EMBL" id="AP022569">
    <property type="protein sequence ID" value="BBX46197.1"/>
    <property type="molecule type" value="Genomic_DNA"/>
</dbReference>
<dbReference type="PANTHER" id="PTHR47506">
    <property type="entry name" value="TRANSCRIPTIONAL REGULATORY PROTEIN"/>
    <property type="match status" value="1"/>
</dbReference>
<dbReference type="GO" id="GO:0003677">
    <property type="term" value="F:DNA binding"/>
    <property type="evidence" value="ECO:0007669"/>
    <property type="project" value="UniProtKB-UniRule"/>
</dbReference>
<dbReference type="Gene3D" id="1.10.357.10">
    <property type="entry name" value="Tetracycline Repressor, domain 2"/>
    <property type="match status" value="1"/>
</dbReference>
<sequence>MTESTDKRSDTTREHILRAAAHQFAQRPYYAVGLDDILSDAQLTKGAMYFHFRSKHALALAIVDEQTAKSASQIKDLLARKLSGLESLIDVTYLVAIDDITQDVTRAAFNLLESVGRTEKLQERLLGGWIELLGEIAERGIREGDIVEHGDPQDIGRLLVSIYMGMRQASTLDDPVVLLSDFEKAFSTVLRAIVQPDRMSYFNQFLKRRTALAVKAISPPATPGT</sequence>
<dbReference type="SUPFAM" id="SSF46689">
    <property type="entry name" value="Homeodomain-like"/>
    <property type="match status" value="1"/>
</dbReference>
<reference evidence="6 7" key="1">
    <citation type="journal article" date="2019" name="Emerg. Microbes Infect.">
        <title>Comprehensive subspecies identification of 175 nontuberculous mycobacteria species based on 7547 genomic profiles.</title>
        <authorList>
            <person name="Matsumoto Y."/>
            <person name="Kinjo T."/>
            <person name="Motooka D."/>
            <person name="Nabeya D."/>
            <person name="Jung N."/>
            <person name="Uechi K."/>
            <person name="Horii T."/>
            <person name="Iida T."/>
            <person name="Fujita J."/>
            <person name="Nakamura S."/>
        </authorList>
    </citation>
    <scope>NUCLEOTIDE SEQUENCE [LARGE SCALE GENOMIC DNA]</scope>
    <source>
        <strain evidence="6 7">JCM 12404</strain>
    </source>
</reference>
<keyword evidence="1" id="KW-0805">Transcription regulation</keyword>
<keyword evidence="3" id="KW-0804">Transcription</keyword>
<dbReference type="InterPro" id="IPR036271">
    <property type="entry name" value="Tet_transcr_reg_TetR-rel_C_sf"/>
</dbReference>
<feature type="DNA-binding region" description="H-T-H motif" evidence="4">
    <location>
        <begin position="33"/>
        <end position="52"/>
    </location>
</feature>
<evidence type="ECO:0000313" key="7">
    <source>
        <dbReference type="Proteomes" id="UP000465866"/>
    </source>
</evidence>
<organism evidence="6 7">
    <name type="scientific">Mycobacterium cookii</name>
    <dbReference type="NCBI Taxonomy" id="1775"/>
    <lineage>
        <taxon>Bacteria</taxon>
        <taxon>Bacillati</taxon>
        <taxon>Actinomycetota</taxon>
        <taxon>Actinomycetes</taxon>
        <taxon>Mycobacteriales</taxon>
        <taxon>Mycobacteriaceae</taxon>
        <taxon>Mycobacterium</taxon>
    </lineage>
</organism>
<dbReference type="SUPFAM" id="SSF48498">
    <property type="entry name" value="Tetracyclin repressor-like, C-terminal domain"/>
    <property type="match status" value="1"/>
</dbReference>
<evidence type="ECO:0000256" key="1">
    <source>
        <dbReference type="ARBA" id="ARBA00023015"/>
    </source>
</evidence>
<dbReference type="Proteomes" id="UP000465866">
    <property type="component" value="Chromosome"/>
</dbReference>
<dbReference type="InterPro" id="IPR009057">
    <property type="entry name" value="Homeodomain-like_sf"/>
</dbReference>
<accession>A0A7I7KWL1</accession>
<dbReference type="PRINTS" id="PR00455">
    <property type="entry name" value="HTHTETR"/>
</dbReference>
<evidence type="ECO:0000259" key="5">
    <source>
        <dbReference type="PROSITE" id="PS50977"/>
    </source>
</evidence>
<evidence type="ECO:0000256" key="4">
    <source>
        <dbReference type="PROSITE-ProRule" id="PRU00335"/>
    </source>
</evidence>
<evidence type="ECO:0000313" key="6">
    <source>
        <dbReference type="EMBL" id="BBX46197.1"/>
    </source>
</evidence>
<keyword evidence="2 4" id="KW-0238">DNA-binding</keyword>
<feature type="domain" description="HTH tetR-type" evidence="5">
    <location>
        <begin position="10"/>
        <end position="70"/>
    </location>
</feature>
<evidence type="ECO:0000256" key="2">
    <source>
        <dbReference type="ARBA" id="ARBA00023125"/>
    </source>
</evidence>
<dbReference type="Pfam" id="PF00440">
    <property type="entry name" value="TetR_N"/>
    <property type="match status" value="1"/>
</dbReference>
<proteinExistence type="predicted"/>